<dbReference type="SMART" id="SM00874">
    <property type="entry name" value="B5"/>
    <property type="match status" value="1"/>
</dbReference>
<dbReference type="InterPro" id="IPR033714">
    <property type="entry name" value="tRNA_bind_bactPheRS"/>
</dbReference>
<evidence type="ECO:0000259" key="17">
    <source>
        <dbReference type="PROSITE" id="PS50886"/>
    </source>
</evidence>
<dbReference type="Pfam" id="PF03483">
    <property type="entry name" value="B3_4"/>
    <property type="match status" value="1"/>
</dbReference>
<dbReference type="SUPFAM" id="SSF46955">
    <property type="entry name" value="Putative DNA-binding domain"/>
    <property type="match status" value="1"/>
</dbReference>
<protein>
    <recommendedName>
        <fullName evidence="15">Phenylalanine--tRNA ligase beta subunit</fullName>
        <ecNumber evidence="15">6.1.1.20</ecNumber>
    </recommendedName>
    <alternativeName>
        <fullName evidence="15">Phenylalanyl-tRNA synthetase beta subunit</fullName>
        <shortName evidence="15">PheRS</shortName>
    </alternativeName>
</protein>
<dbReference type="InterPro" id="IPR020825">
    <property type="entry name" value="Phe-tRNA_synthase-like_B3/B4"/>
</dbReference>
<dbReference type="SUPFAM" id="SSF50249">
    <property type="entry name" value="Nucleic acid-binding proteins"/>
    <property type="match status" value="1"/>
</dbReference>
<dbReference type="PANTHER" id="PTHR10947">
    <property type="entry name" value="PHENYLALANYL-TRNA SYNTHETASE BETA CHAIN AND LEUCINE-RICH REPEAT-CONTAINING PROTEIN 47"/>
    <property type="match status" value="1"/>
</dbReference>
<dbReference type="CDD" id="cd00769">
    <property type="entry name" value="PheRS_beta_core"/>
    <property type="match status" value="1"/>
</dbReference>
<keyword evidence="10 15" id="KW-0460">Magnesium</keyword>
<dbReference type="GO" id="GO:0005524">
    <property type="term" value="F:ATP binding"/>
    <property type="evidence" value="ECO:0007669"/>
    <property type="project" value="UniProtKB-UniRule"/>
</dbReference>
<gene>
    <name evidence="15" type="primary">pheT</name>
    <name evidence="20" type="ORF">GXY80_05700</name>
</gene>
<evidence type="ECO:0000256" key="15">
    <source>
        <dbReference type="HAMAP-Rule" id="MF_00283"/>
    </source>
</evidence>
<evidence type="ECO:0000256" key="9">
    <source>
        <dbReference type="ARBA" id="ARBA00022840"/>
    </source>
</evidence>
<dbReference type="InterPro" id="IPR041616">
    <property type="entry name" value="PheRS_beta_core"/>
</dbReference>
<evidence type="ECO:0000256" key="12">
    <source>
        <dbReference type="ARBA" id="ARBA00022917"/>
    </source>
</evidence>
<keyword evidence="6 15" id="KW-0436">Ligase</keyword>
<evidence type="ECO:0000256" key="1">
    <source>
        <dbReference type="ARBA" id="ARBA00004496"/>
    </source>
</evidence>
<dbReference type="FunFam" id="3.50.40.10:FF:000001">
    <property type="entry name" value="Phenylalanine--tRNA ligase beta subunit"/>
    <property type="match status" value="1"/>
</dbReference>
<comment type="caution">
    <text evidence="20">The sequence shown here is derived from an EMBL/GenBank/DDBJ whole genome shotgun (WGS) entry which is preliminary data.</text>
</comment>
<feature type="binding site" evidence="15">
    <location>
        <position position="465"/>
    </location>
    <ligand>
        <name>Mg(2+)</name>
        <dbReference type="ChEBI" id="CHEBI:18420"/>
        <note>shared with alpha subunit</note>
    </ligand>
</feature>
<feature type="binding site" evidence="15">
    <location>
        <position position="461"/>
    </location>
    <ligand>
        <name>Mg(2+)</name>
        <dbReference type="ChEBI" id="CHEBI:18420"/>
        <note>shared with alpha subunit</note>
    </ligand>
</feature>
<dbReference type="Pfam" id="PF03147">
    <property type="entry name" value="FDX-ACB"/>
    <property type="match status" value="1"/>
</dbReference>
<dbReference type="InterPro" id="IPR005121">
    <property type="entry name" value="Fdx_antiC-bd"/>
</dbReference>
<evidence type="ECO:0000259" key="19">
    <source>
        <dbReference type="PROSITE" id="PS51483"/>
    </source>
</evidence>
<dbReference type="PROSITE" id="PS51483">
    <property type="entry name" value="B5"/>
    <property type="match status" value="1"/>
</dbReference>
<evidence type="ECO:0000313" key="20">
    <source>
        <dbReference type="EMBL" id="NLW34964.1"/>
    </source>
</evidence>
<keyword evidence="13 15" id="KW-0030">Aminoacyl-tRNA synthetase</keyword>
<keyword evidence="12 15" id="KW-0648">Protein biosynthesis</keyword>
<evidence type="ECO:0000256" key="11">
    <source>
        <dbReference type="ARBA" id="ARBA00022884"/>
    </source>
</evidence>
<proteinExistence type="inferred from homology"/>
<feature type="domain" description="FDX-ACB" evidence="18">
    <location>
        <begin position="705"/>
        <end position="792"/>
    </location>
</feature>
<dbReference type="Gene3D" id="3.50.40.10">
    <property type="entry name" value="Phenylalanyl-trna Synthetase, Chain B, domain 3"/>
    <property type="match status" value="1"/>
</dbReference>
<dbReference type="GO" id="GO:0000049">
    <property type="term" value="F:tRNA binding"/>
    <property type="evidence" value="ECO:0007669"/>
    <property type="project" value="UniProtKB-UniRule"/>
</dbReference>
<dbReference type="SMART" id="SM00873">
    <property type="entry name" value="B3_4"/>
    <property type="match status" value="1"/>
</dbReference>
<evidence type="ECO:0000313" key="21">
    <source>
        <dbReference type="Proteomes" id="UP000777265"/>
    </source>
</evidence>
<dbReference type="Pfam" id="PF01588">
    <property type="entry name" value="tRNA_bind"/>
    <property type="match status" value="1"/>
</dbReference>
<feature type="binding site" evidence="15">
    <location>
        <position position="464"/>
    </location>
    <ligand>
        <name>Mg(2+)</name>
        <dbReference type="ChEBI" id="CHEBI:18420"/>
        <note>shared with alpha subunit</note>
    </ligand>
</feature>
<evidence type="ECO:0000256" key="16">
    <source>
        <dbReference type="PROSITE-ProRule" id="PRU00209"/>
    </source>
</evidence>
<keyword evidence="11 16" id="KW-0694">RNA-binding</keyword>
<feature type="domain" description="B5" evidence="19">
    <location>
        <begin position="401"/>
        <end position="477"/>
    </location>
</feature>
<dbReference type="PROSITE" id="PS51447">
    <property type="entry name" value="FDX_ACB"/>
    <property type="match status" value="1"/>
</dbReference>
<accession>A0A971M3D7</accession>
<dbReference type="InterPro" id="IPR005146">
    <property type="entry name" value="B3/B4_tRNA-bd"/>
</dbReference>
<feature type="domain" description="TRNA-binding" evidence="17">
    <location>
        <begin position="39"/>
        <end position="147"/>
    </location>
</feature>
<name>A0A971M3D7_9BACT</name>
<comment type="subcellular location">
    <subcellularLocation>
        <location evidence="1 15">Cytoplasm</location>
    </subcellularLocation>
</comment>
<dbReference type="Pfam" id="PF17759">
    <property type="entry name" value="tRNA_synthFbeta"/>
    <property type="match status" value="1"/>
</dbReference>
<dbReference type="Gene3D" id="3.30.70.380">
    <property type="entry name" value="Ferrodoxin-fold anticodon-binding domain"/>
    <property type="match status" value="1"/>
</dbReference>
<dbReference type="SUPFAM" id="SSF56037">
    <property type="entry name" value="PheT/TilS domain"/>
    <property type="match status" value="1"/>
</dbReference>
<dbReference type="GO" id="GO:0009328">
    <property type="term" value="C:phenylalanine-tRNA ligase complex"/>
    <property type="evidence" value="ECO:0007669"/>
    <property type="project" value="TreeGrafter"/>
</dbReference>
<dbReference type="InterPro" id="IPR002547">
    <property type="entry name" value="tRNA-bd_dom"/>
</dbReference>
<dbReference type="SUPFAM" id="SSF54991">
    <property type="entry name" value="Anticodon-binding domain of PheRS"/>
    <property type="match status" value="1"/>
</dbReference>
<keyword evidence="7 15" id="KW-0479">Metal-binding</keyword>
<reference evidence="20" key="1">
    <citation type="journal article" date="2020" name="Biotechnol. Biofuels">
        <title>New insights from the biogas microbiome by comprehensive genome-resolved metagenomics of nearly 1600 species originating from multiple anaerobic digesters.</title>
        <authorList>
            <person name="Campanaro S."/>
            <person name="Treu L."/>
            <person name="Rodriguez-R L.M."/>
            <person name="Kovalovszki A."/>
            <person name="Ziels R.M."/>
            <person name="Maus I."/>
            <person name="Zhu X."/>
            <person name="Kougias P.G."/>
            <person name="Basile A."/>
            <person name="Luo G."/>
            <person name="Schluter A."/>
            <person name="Konstantinidis K.T."/>
            <person name="Angelidaki I."/>
        </authorList>
    </citation>
    <scope>NUCLEOTIDE SEQUENCE</scope>
    <source>
        <strain evidence="20">AS06rmzACSIP_7</strain>
    </source>
</reference>
<dbReference type="InterPro" id="IPR036690">
    <property type="entry name" value="Fdx_antiC-bd_sf"/>
</dbReference>
<dbReference type="AlphaFoldDB" id="A0A971M3D7"/>
<evidence type="ECO:0000256" key="14">
    <source>
        <dbReference type="ARBA" id="ARBA00049255"/>
    </source>
</evidence>
<comment type="cofactor">
    <cofactor evidence="15">
        <name>Mg(2+)</name>
        <dbReference type="ChEBI" id="CHEBI:18420"/>
    </cofactor>
    <text evidence="15">Binds 2 magnesium ions per tetramer.</text>
</comment>
<evidence type="ECO:0000259" key="18">
    <source>
        <dbReference type="PROSITE" id="PS51447"/>
    </source>
</evidence>
<dbReference type="InterPro" id="IPR045060">
    <property type="entry name" value="Phe-tRNA-ligase_IIc_bsu"/>
</dbReference>
<dbReference type="Gene3D" id="2.40.50.140">
    <property type="entry name" value="Nucleic acid-binding proteins"/>
    <property type="match status" value="1"/>
</dbReference>
<dbReference type="Pfam" id="PF03484">
    <property type="entry name" value="B5"/>
    <property type="match status" value="1"/>
</dbReference>
<evidence type="ECO:0000256" key="8">
    <source>
        <dbReference type="ARBA" id="ARBA00022741"/>
    </source>
</evidence>
<dbReference type="CDD" id="cd02796">
    <property type="entry name" value="tRNA_bind_bactPheRS"/>
    <property type="match status" value="1"/>
</dbReference>
<organism evidence="20 21">
    <name type="scientific">Syntrophorhabdus aromaticivorans</name>
    <dbReference type="NCBI Taxonomy" id="328301"/>
    <lineage>
        <taxon>Bacteria</taxon>
        <taxon>Pseudomonadati</taxon>
        <taxon>Thermodesulfobacteriota</taxon>
        <taxon>Syntrophorhabdia</taxon>
        <taxon>Syntrophorhabdales</taxon>
        <taxon>Syntrophorhabdaceae</taxon>
        <taxon>Syntrophorhabdus</taxon>
    </lineage>
</organism>
<comment type="catalytic activity">
    <reaction evidence="14 15">
        <text>tRNA(Phe) + L-phenylalanine + ATP = L-phenylalanyl-tRNA(Phe) + AMP + diphosphate + H(+)</text>
        <dbReference type="Rhea" id="RHEA:19413"/>
        <dbReference type="Rhea" id="RHEA-COMP:9668"/>
        <dbReference type="Rhea" id="RHEA-COMP:9699"/>
        <dbReference type="ChEBI" id="CHEBI:15378"/>
        <dbReference type="ChEBI" id="CHEBI:30616"/>
        <dbReference type="ChEBI" id="CHEBI:33019"/>
        <dbReference type="ChEBI" id="CHEBI:58095"/>
        <dbReference type="ChEBI" id="CHEBI:78442"/>
        <dbReference type="ChEBI" id="CHEBI:78531"/>
        <dbReference type="ChEBI" id="CHEBI:456215"/>
        <dbReference type="EC" id="6.1.1.20"/>
    </reaction>
</comment>
<evidence type="ECO:0000256" key="6">
    <source>
        <dbReference type="ARBA" id="ARBA00022598"/>
    </source>
</evidence>
<dbReference type="PANTHER" id="PTHR10947:SF0">
    <property type="entry name" value="PHENYLALANINE--TRNA LIGASE BETA SUBUNIT"/>
    <property type="match status" value="1"/>
</dbReference>
<dbReference type="GO" id="GO:0000287">
    <property type="term" value="F:magnesium ion binding"/>
    <property type="evidence" value="ECO:0007669"/>
    <property type="project" value="UniProtKB-UniRule"/>
</dbReference>
<dbReference type="InterPro" id="IPR004532">
    <property type="entry name" value="Phe-tRNA-ligase_IIc_bsu_bact"/>
</dbReference>
<dbReference type="PROSITE" id="PS50886">
    <property type="entry name" value="TRBD"/>
    <property type="match status" value="1"/>
</dbReference>
<evidence type="ECO:0000256" key="10">
    <source>
        <dbReference type="ARBA" id="ARBA00022842"/>
    </source>
</evidence>
<evidence type="ECO:0000256" key="4">
    <source>
        <dbReference type="ARBA" id="ARBA00022490"/>
    </source>
</evidence>
<keyword evidence="4 15" id="KW-0963">Cytoplasm</keyword>
<dbReference type="InterPro" id="IPR012340">
    <property type="entry name" value="NA-bd_OB-fold"/>
</dbReference>
<dbReference type="GO" id="GO:0006432">
    <property type="term" value="P:phenylalanyl-tRNA aminoacylation"/>
    <property type="evidence" value="ECO:0007669"/>
    <property type="project" value="UniProtKB-UniRule"/>
</dbReference>
<reference evidence="20" key="2">
    <citation type="submission" date="2020-01" db="EMBL/GenBank/DDBJ databases">
        <authorList>
            <person name="Campanaro S."/>
        </authorList>
    </citation>
    <scope>NUCLEOTIDE SEQUENCE</scope>
    <source>
        <strain evidence="20">AS06rmzACSIP_7</strain>
    </source>
</reference>
<comment type="similarity">
    <text evidence="2 15">Belongs to the phenylalanyl-tRNA synthetase beta subunit family. Type 1 subfamily.</text>
</comment>
<keyword evidence="9 15" id="KW-0067">ATP-binding</keyword>
<sequence length="793" mass="88156">MRIPCEWLNEFVVLDIDPRDLAMKLTMRGFEVEAIEEYRPAFDGVCVGRIMAIDAHPNAGNLTVCMVDTGSETLPIVCGAKNVRVGDKVPVALVGARLAGGFLIEKKAIRGVESPGMLCSEKELGLSDDHSGIFIVPQDVAVGSGLAEMKGLDDSVLDISVPPNRGDCLSVLGIAREVGSILNQRAKLPIFKLDAIDSETVEDQISLAITDTDACPRYVLRMIKGISIGPAPFWMRNRIQKCGMRPINAIVDATNYVMLELGQPLHAFDYHSLADKRIEVRVADRDTLFRTLDGEERKLVAGDIMICDGSGPVAIAGIMGGENSEITESTRDIALESAFFNPLSIRETARRLGIRSEASLRFEKGVDRDNVDFAAERAVFLMSGAAGGTVLKGKREIHEKVSGRSIFVSFAKIIDILGVPIEHGRIISALRSVDLHILREEENGFVVSVPGFRHDLEEYMDIIEEVARIYGYDHVPATTPAGAPQVQKRNRKEVYLRGMKEYLISCGFFELINFAFFNLKDIENFRIPPSDPRSSCVPIMNPIGKDYEVMRTFIAANVLKSIAYNLNRGVKNLKFFEMGKIFFLDVSSLPIEYPSVCFAMTGREREYFWRDPCPEYDFFDIKGVVEGLADRLGLEISVMRSAEEFLNRNRAADVMVGDTKIGWMGEIKDEVLRSYGIEQAVYCAELRSDLIAQHGSVDAKYRPIPRFPQVTRDFAFYMDEKTPVGAIIDRIKGISPLITAVGVFDMFKKDTKSIALRVVFQSHEETLTDEAVNALQEIIIREATSVQGVMLRT</sequence>
<dbReference type="InterPro" id="IPR045864">
    <property type="entry name" value="aa-tRNA-synth_II/BPL/LPL"/>
</dbReference>
<keyword evidence="5 16" id="KW-0820">tRNA-binding</keyword>
<keyword evidence="8 15" id="KW-0547">Nucleotide-binding</keyword>
<evidence type="ECO:0000256" key="2">
    <source>
        <dbReference type="ARBA" id="ARBA00008653"/>
    </source>
</evidence>
<dbReference type="SMART" id="SM00896">
    <property type="entry name" value="FDX-ACB"/>
    <property type="match status" value="1"/>
</dbReference>
<dbReference type="GO" id="GO:0004826">
    <property type="term" value="F:phenylalanine-tRNA ligase activity"/>
    <property type="evidence" value="ECO:0007669"/>
    <property type="project" value="UniProtKB-UniRule"/>
</dbReference>
<dbReference type="NCBIfam" id="NF045760">
    <property type="entry name" value="YtpR"/>
    <property type="match status" value="1"/>
</dbReference>
<dbReference type="Proteomes" id="UP000777265">
    <property type="component" value="Unassembled WGS sequence"/>
</dbReference>
<evidence type="ECO:0000256" key="7">
    <source>
        <dbReference type="ARBA" id="ARBA00022723"/>
    </source>
</evidence>
<evidence type="ECO:0000256" key="3">
    <source>
        <dbReference type="ARBA" id="ARBA00011209"/>
    </source>
</evidence>
<dbReference type="HAMAP" id="MF_00283">
    <property type="entry name" value="Phe_tRNA_synth_beta1"/>
    <property type="match status" value="1"/>
</dbReference>
<dbReference type="InterPro" id="IPR005147">
    <property type="entry name" value="tRNA_synthase_B5-dom"/>
</dbReference>
<dbReference type="EC" id="6.1.1.20" evidence="15"/>
<dbReference type="Gene3D" id="3.30.56.10">
    <property type="match status" value="2"/>
</dbReference>
<dbReference type="NCBIfam" id="TIGR00472">
    <property type="entry name" value="pheT_bact"/>
    <property type="match status" value="1"/>
</dbReference>
<evidence type="ECO:0000256" key="5">
    <source>
        <dbReference type="ARBA" id="ARBA00022555"/>
    </source>
</evidence>
<dbReference type="Gene3D" id="3.30.930.10">
    <property type="entry name" value="Bira Bifunctional Protein, Domain 2"/>
    <property type="match status" value="1"/>
</dbReference>
<evidence type="ECO:0000256" key="13">
    <source>
        <dbReference type="ARBA" id="ARBA00023146"/>
    </source>
</evidence>
<dbReference type="InterPro" id="IPR009061">
    <property type="entry name" value="DNA-bd_dom_put_sf"/>
</dbReference>
<comment type="subunit">
    <text evidence="3 15">Tetramer of two alpha and two beta subunits.</text>
</comment>
<dbReference type="SUPFAM" id="SSF55681">
    <property type="entry name" value="Class II aaRS and biotin synthetases"/>
    <property type="match status" value="1"/>
</dbReference>
<dbReference type="EMBL" id="JAAYEE010000097">
    <property type="protein sequence ID" value="NLW34964.1"/>
    <property type="molecule type" value="Genomic_DNA"/>
</dbReference>
<feature type="binding site" evidence="15">
    <location>
        <position position="455"/>
    </location>
    <ligand>
        <name>Mg(2+)</name>
        <dbReference type="ChEBI" id="CHEBI:18420"/>
        <note>shared with alpha subunit</note>
    </ligand>
</feature>
<dbReference type="FunFam" id="2.40.50.140:FF:000045">
    <property type="entry name" value="Phenylalanine--tRNA ligase beta subunit"/>
    <property type="match status" value="1"/>
</dbReference>